<evidence type="ECO:0000313" key="2">
    <source>
        <dbReference type="WBParaSite" id="ACRNAN_Path_745.g2827.t2"/>
    </source>
</evidence>
<dbReference type="Proteomes" id="UP000887540">
    <property type="component" value="Unplaced"/>
</dbReference>
<evidence type="ECO:0000313" key="1">
    <source>
        <dbReference type="Proteomes" id="UP000887540"/>
    </source>
</evidence>
<accession>A0A914CAU7</accession>
<organism evidence="1 2">
    <name type="scientific">Acrobeloides nanus</name>
    <dbReference type="NCBI Taxonomy" id="290746"/>
    <lineage>
        <taxon>Eukaryota</taxon>
        <taxon>Metazoa</taxon>
        <taxon>Ecdysozoa</taxon>
        <taxon>Nematoda</taxon>
        <taxon>Chromadorea</taxon>
        <taxon>Rhabditida</taxon>
        <taxon>Tylenchina</taxon>
        <taxon>Cephalobomorpha</taxon>
        <taxon>Cephaloboidea</taxon>
        <taxon>Cephalobidae</taxon>
        <taxon>Acrobeloides</taxon>
    </lineage>
</organism>
<proteinExistence type="predicted"/>
<name>A0A914CAU7_9BILA</name>
<dbReference type="WBParaSite" id="ACRNAN_Path_745.g2827.t2">
    <property type="protein sequence ID" value="ACRNAN_Path_745.g2827.t2"/>
    <property type="gene ID" value="ACRNAN_Path_745.g2827"/>
</dbReference>
<dbReference type="AlphaFoldDB" id="A0A914CAU7"/>
<protein>
    <submittedName>
        <fullName evidence="2">Uncharacterized protein</fullName>
    </submittedName>
</protein>
<sequence length="129" mass="15050">MAKDAKEAEFIREIIEYPQIIHESFQEAKSRFNFSYFKDKDSVFQVIYDGFKLSQDVNVCYTNDVIRKNMNDNYGGEWAIILTWEQVEIIANRMSVFLEFIFPNGAKLVITGDPDDFATLQYPTSHSEL</sequence>
<keyword evidence="1" id="KW-1185">Reference proteome</keyword>
<reference evidence="2" key="1">
    <citation type="submission" date="2022-11" db="UniProtKB">
        <authorList>
            <consortium name="WormBaseParasite"/>
        </authorList>
    </citation>
    <scope>IDENTIFICATION</scope>
</reference>